<feature type="coiled-coil region" evidence="1">
    <location>
        <begin position="59"/>
        <end position="93"/>
    </location>
</feature>
<sequence length="95" mass="10766">MANQYDRAFKEQAVQLVLTQQKSGAQVARELGIPSKTLYAWVAAYKADPVEPFVGSGHLKAEDQALRDLPRRIRDLEEENAILKKAMRLVTNDRK</sequence>
<accession>A0A1W1WHZ7</accession>
<dbReference type="Gene3D" id="1.10.10.60">
    <property type="entry name" value="Homeodomain-like"/>
    <property type="match status" value="1"/>
</dbReference>
<name>A0A1W1WHZ7_SULTA</name>
<dbReference type="AlphaFoldDB" id="A0A1W1WHZ7"/>
<dbReference type="SUPFAM" id="SSF46689">
    <property type="entry name" value="Homeodomain-like"/>
    <property type="match status" value="1"/>
</dbReference>
<dbReference type="Pfam" id="PF01527">
    <property type="entry name" value="HTH_Tnp_1"/>
    <property type="match status" value="1"/>
</dbReference>
<dbReference type="Proteomes" id="UP000192660">
    <property type="component" value="Unassembled WGS sequence"/>
</dbReference>
<dbReference type="InterPro" id="IPR009057">
    <property type="entry name" value="Homeodomain-like_sf"/>
</dbReference>
<dbReference type="InterPro" id="IPR002514">
    <property type="entry name" value="Transposase_8"/>
</dbReference>
<gene>
    <name evidence="2" type="ORF">SAMN00768000_2464</name>
</gene>
<evidence type="ECO:0000313" key="2">
    <source>
        <dbReference type="EMBL" id="SMC05812.1"/>
    </source>
</evidence>
<dbReference type="GO" id="GO:0003677">
    <property type="term" value="F:DNA binding"/>
    <property type="evidence" value="ECO:0007669"/>
    <property type="project" value="InterPro"/>
</dbReference>
<dbReference type="GO" id="GO:0004803">
    <property type="term" value="F:transposase activity"/>
    <property type="evidence" value="ECO:0007669"/>
    <property type="project" value="InterPro"/>
</dbReference>
<evidence type="ECO:0000313" key="3">
    <source>
        <dbReference type="Proteomes" id="UP000192660"/>
    </source>
</evidence>
<evidence type="ECO:0000256" key="1">
    <source>
        <dbReference type="SAM" id="Coils"/>
    </source>
</evidence>
<reference evidence="3" key="1">
    <citation type="submission" date="2017-04" db="EMBL/GenBank/DDBJ databases">
        <authorList>
            <person name="Varghese N."/>
            <person name="Submissions S."/>
        </authorList>
    </citation>
    <scope>NUCLEOTIDE SEQUENCE [LARGE SCALE GENOMIC DNA]</scope>
    <source>
        <strain evidence="3">DSM 9293</strain>
    </source>
</reference>
<keyword evidence="3" id="KW-1185">Reference proteome</keyword>
<protein>
    <submittedName>
        <fullName evidence="2">Transposase</fullName>
    </submittedName>
</protein>
<organism evidence="2 3">
    <name type="scientific">Sulfobacillus thermosulfidooxidans (strain DSM 9293 / VKM B-1269 / AT-1)</name>
    <dbReference type="NCBI Taxonomy" id="929705"/>
    <lineage>
        <taxon>Bacteria</taxon>
        <taxon>Bacillati</taxon>
        <taxon>Bacillota</taxon>
        <taxon>Clostridia</taxon>
        <taxon>Eubacteriales</taxon>
        <taxon>Clostridiales Family XVII. Incertae Sedis</taxon>
        <taxon>Sulfobacillus</taxon>
    </lineage>
</organism>
<proteinExistence type="predicted"/>
<dbReference type="GO" id="GO:0006313">
    <property type="term" value="P:DNA transposition"/>
    <property type="evidence" value="ECO:0007669"/>
    <property type="project" value="InterPro"/>
</dbReference>
<dbReference type="EMBL" id="FWWY01000001">
    <property type="protein sequence ID" value="SMC05812.1"/>
    <property type="molecule type" value="Genomic_DNA"/>
</dbReference>
<keyword evidence="1" id="KW-0175">Coiled coil</keyword>